<organism evidence="5 6">
    <name type="scientific">Discina gigas</name>
    <dbReference type="NCBI Taxonomy" id="1032678"/>
    <lineage>
        <taxon>Eukaryota</taxon>
        <taxon>Fungi</taxon>
        <taxon>Dikarya</taxon>
        <taxon>Ascomycota</taxon>
        <taxon>Pezizomycotina</taxon>
        <taxon>Pezizomycetes</taxon>
        <taxon>Pezizales</taxon>
        <taxon>Discinaceae</taxon>
        <taxon>Discina</taxon>
    </lineage>
</organism>
<comment type="similarity">
    <text evidence="1">Belongs to the TRAFAC class dynamin-like GTPase superfamily. IRG family.</text>
</comment>
<feature type="domain" description="IRG-type G" evidence="4">
    <location>
        <begin position="161"/>
        <end position="337"/>
    </location>
</feature>
<comment type="caution">
    <text evidence="5">The sequence shown here is derived from an EMBL/GenBank/DDBJ whole genome shotgun (WGS) entry which is preliminary data.</text>
</comment>
<dbReference type="PANTHER" id="PTHR14143">
    <property type="entry name" value="INTERFERON-INDUCIBLE GTPASE FAMILY MEMBER"/>
    <property type="match status" value="1"/>
</dbReference>
<evidence type="ECO:0000313" key="6">
    <source>
        <dbReference type="Proteomes" id="UP001447188"/>
    </source>
</evidence>
<feature type="coiled-coil region" evidence="2">
    <location>
        <begin position="77"/>
        <end position="119"/>
    </location>
</feature>
<dbReference type="InterPro" id="IPR007743">
    <property type="entry name" value="Immunity-related_GTPase-like"/>
</dbReference>
<feature type="region of interest" description="Disordered" evidence="3">
    <location>
        <begin position="550"/>
        <end position="577"/>
    </location>
</feature>
<gene>
    <name evidence="5" type="primary">Ifggb1_3</name>
    <name evidence="5" type="ORF">Q9L58_007413</name>
</gene>
<dbReference type="PROSITE" id="PS51716">
    <property type="entry name" value="G_IRG"/>
    <property type="match status" value="1"/>
</dbReference>
<reference evidence="5 6" key="1">
    <citation type="submission" date="2024-02" db="EMBL/GenBank/DDBJ databases">
        <title>Discinaceae phylogenomics.</title>
        <authorList>
            <person name="Dirks A.C."/>
            <person name="James T.Y."/>
        </authorList>
    </citation>
    <scope>NUCLEOTIDE SEQUENCE [LARGE SCALE GENOMIC DNA]</scope>
    <source>
        <strain evidence="5 6">ACD0624</strain>
    </source>
</reference>
<evidence type="ECO:0000313" key="5">
    <source>
        <dbReference type="EMBL" id="KAL0633690.1"/>
    </source>
</evidence>
<accession>A0ABR3GCN5</accession>
<dbReference type="PANTHER" id="PTHR14143:SF1">
    <property type="entry name" value="IRG-TYPE G DOMAIN-CONTAINING PROTEIN"/>
    <property type="match status" value="1"/>
</dbReference>
<evidence type="ECO:0000259" key="4">
    <source>
        <dbReference type="PROSITE" id="PS51716"/>
    </source>
</evidence>
<dbReference type="EMBL" id="JBBBZM010000117">
    <property type="protein sequence ID" value="KAL0633690.1"/>
    <property type="molecule type" value="Genomic_DNA"/>
</dbReference>
<dbReference type="Pfam" id="PF05049">
    <property type="entry name" value="IIGP"/>
    <property type="match status" value="1"/>
</dbReference>
<name>A0ABR3GCN5_9PEZI</name>
<keyword evidence="6" id="KW-1185">Reference proteome</keyword>
<sequence>MFPTVAAVAAGVVGIVVIAVSFLDFLFGGPTEDNDTVAEIEARLRRETALEARQLANAKRERALKAERKRTMEAAALLEARNMKEKADARLRLANEKEKKQLEDRMKELERRDQLLRDEVVTADRLVEQERAARVAAEHGVRGPTRAKHDHARRITQYSSAKFHFAIVGRAGSGKSSLINAFRNLRNKDPGAAPTGTRETTLEIGRYPDPGEQPPRNSMVWACMCLMSSSWRCDRFEKIDAQILENCARFRIPAFIVRSKADVHILNSMHEYGDYDRPDDNPECYDRCRRSFIVDTQNTVDEELTRQNLPTQQVFIVSRDVLRRIYHASMETFMANMAVATITRPEKYLIHESHLASALLTAAIERRCNPNPEPTPGNWMGPNMKLPLTASAVEVTKDGSISRVPVSPPPPAAGRAQQPELIQARTDPVAAASHAQQPEQVQEQVEVQKQLQVDPLLTLLQVSRDIVSRQSPMPRAPANIRKIIHPPSPTNATDLYREIVEHNPGLDNMLVGQPKMFTATIAMLTFYPLAPVPRDVQGFGVRLRLTEYQDRGGGRGGRGGRGSARASGRGRGRGRAEKDMVRFFGKRKVGELDKQCWMIENKLVNLAKGQIFRMRMGETLDVIWRD</sequence>
<evidence type="ECO:0000256" key="1">
    <source>
        <dbReference type="ARBA" id="ARBA00005429"/>
    </source>
</evidence>
<evidence type="ECO:0000256" key="2">
    <source>
        <dbReference type="SAM" id="Coils"/>
    </source>
</evidence>
<dbReference type="SUPFAM" id="SSF52540">
    <property type="entry name" value="P-loop containing nucleoside triphosphate hydrolases"/>
    <property type="match status" value="1"/>
</dbReference>
<protein>
    <submittedName>
        <fullName evidence="5">Interferon-inducible GTPase (IIGP)</fullName>
    </submittedName>
</protein>
<dbReference type="InterPro" id="IPR027417">
    <property type="entry name" value="P-loop_NTPase"/>
</dbReference>
<evidence type="ECO:0000256" key="3">
    <source>
        <dbReference type="SAM" id="MobiDB-lite"/>
    </source>
</evidence>
<keyword evidence="2" id="KW-0175">Coiled coil</keyword>
<feature type="region of interest" description="Disordered" evidence="3">
    <location>
        <begin position="189"/>
        <end position="211"/>
    </location>
</feature>
<dbReference type="InterPro" id="IPR030385">
    <property type="entry name" value="G_IRG_dom"/>
</dbReference>
<dbReference type="Gene3D" id="3.40.50.300">
    <property type="entry name" value="P-loop containing nucleotide triphosphate hydrolases"/>
    <property type="match status" value="2"/>
</dbReference>
<feature type="region of interest" description="Disordered" evidence="3">
    <location>
        <begin position="397"/>
        <end position="418"/>
    </location>
</feature>
<dbReference type="Proteomes" id="UP001447188">
    <property type="component" value="Unassembled WGS sequence"/>
</dbReference>
<proteinExistence type="inferred from homology"/>